<sequence>MTTTPGSASDGNGRGRAGRASRAARFVPSKRSKLLGIVAAVVAAAFLIIPIVVSVFTDFQWFRSISYQGVYVGVIITRAVLFFVFGVLAALAAWLATWAAYRRRPHELTAITSASPLSAQRSRIARNVRPLLVGFPISAGLAAGLIAQGNWRTALLWVNGGDFGVQDPQFHRDLGFYAFDLPMLQFVVHTLSLLLIMAFIVNAVLHYLLGSITTGNPRVGEKASISPAARRQLAFIAGVWMLNKAANYWLQRYTLMNGDKETFTGASYTDINAVLPAQIVLLVISLFVAALFFFTLVVRDLRIPALGVALMVASSLTVGIAWPAALEQFSVAPNRAEREREYIGRNIEMTRFAYGIGDDNVTYERDWGAKQPDNAEAKRKSIAKDEATISNIRLLDPDVLSPTFTQQQQLRNFYGFPDELSIDRYEVNGQMRDFVVAARELNPQTLTGNQNDWINRHTVYTHGNGFIAAPARKVDEVARDAGSSRGGYPVYTVADLQSLDRKDQGGELKLDLKQPRIYFGPLIASSSVANSDYAIAGNRDAANPMEFDTDTKNYTYEGDGGVDVSNPINRLMYSIHFQSMNMLLTDRIGEGSRILYERDPRERVHKVAPWLTTDSKTYPIVDGGRIKWVVDGYTTLQNLPYAQRTSLTNATADRATPNGVAQTQLVNDQVSYIRNSVKAVVDSYDGSVDLYAFDEQDPVLKAWMGAFPGVVKPRSEISEQLMSHLRYPEDMFKTQRELISKYHVSDPSVFFQNDAFWSVPADPTAPEGKKELNQPPYYVVAADPRTKQPSYQLTTAFVGLRRDFLAAQMSVSSDPESYGKINVRVLPTGTQTQGPRQAQDTMMSSDRAAQERTLLKGTTTLTNGNLLTLPVGDGQILYVEPVYAKRADQASAFPKLLRVLVTFNGQVGYAPTIAEALSQVGINPAAASDAAQAGAGNDAAGGGNGGQGDQGDRPENRPGNSTTPPNSSASSAAAQRVREAMDRVKQARQNGSFEEFGKALDELDAAVSDLQKQQG</sequence>
<dbReference type="PANTHER" id="PTHR39344">
    <property type="entry name" value="UPF0182 PROTEIN SLL1060"/>
    <property type="match status" value="1"/>
</dbReference>
<feature type="transmembrane region" description="Helical" evidence="5">
    <location>
        <begin position="69"/>
        <end position="96"/>
    </location>
</feature>
<evidence type="ECO:0000256" key="3">
    <source>
        <dbReference type="ARBA" id="ARBA00022989"/>
    </source>
</evidence>
<evidence type="ECO:0000256" key="6">
    <source>
        <dbReference type="SAM" id="MobiDB-lite"/>
    </source>
</evidence>
<organism evidence="7 8">
    <name type="scientific">Corynebacterium heidelbergense</name>
    <dbReference type="NCBI Taxonomy" id="2055947"/>
    <lineage>
        <taxon>Bacteria</taxon>
        <taxon>Bacillati</taxon>
        <taxon>Actinomycetota</taxon>
        <taxon>Actinomycetes</taxon>
        <taxon>Mycobacteriales</taxon>
        <taxon>Corynebacteriaceae</taxon>
        <taxon>Corynebacterium</taxon>
    </lineage>
</organism>
<feature type="region of interest" description="Disordered" evidence="6">
    <location>
        <begin position="933"/>
        <end position="992"/>
    </location>
</feature>
<evidence type="ECO:0000313" key="7">
    <source>
        <dbReference type="EMBL" id="RAV31320.1"/>
    </source>
</evidence>
<evidence type="ECO:0000256" key="2">
    <source>
        <dbReference type="ARBA" id="ARBA00022692"/>
    </source>
</evidence>
<dbReference type="PANTHER" id="PTHR39344:SF1">
    <property type="entry name" value="UPF0182 PROTEIN SLL1060"/>
    <property type="match status" value="1"/>
</dbReference>
<feature type="transmembrane region" description="Helical" evidence="5">
    <location>
        <begin position="305"/>
        <end position="325"/>
    </location>
</feature>
<keyword evidence="2 5" id="KW-0812">Transmembrane</keyword>
<feature type="transmembrane region" description="Helical" evidence="5">
    <location>
        <begin position="271"/>
        <end position="298"/>
    </location>
</feature>
<evidence type="ECO:0000313" key="8">
    <source>
        <dbReference type="Proteomes" id="UP000251577"/>
    </source>
</evidence>
<comment type="subcellular location">
    <subcellularLocation>
        <location evidence="5">Cell membrane</location>
        <topology evidence="5">Multi-pass membrane protein</topology>
    </subcellularLocation>
</comment>
<keyword evidence="4 5" id="KW-0472">Membrane</keyword>
<feature type="transmembrane region" description="Helical" evidence="5">
    <location>
        <begin position="131"/>
        <end position="151"/>
    </location>
</feature>
<feature type="transmembrane region" description="Helical" evidence="5">
    <location>
        <begin position="233"/>
        <end position="251"/>
    </location>
</feature>
<feature type="transmembrane region" description="Helical" evidence="5">
    <location>
        <begin position="186"/>
        <end position="212"/>
    </location>
</feature>
<proteinExistence type="inferred from homology"/>
<comment type="similarity">
    <text evidence="5">Belongs to the UPF0182 family.</text>
</comment>
<keyword evidence="1 5" id="KW-1003">Cell membrane</keyword>
<reference evidence="7 8" key="1">
    <citation type="journal article" date="2018" name="Syst. Appl. Microbiol.">
        <title>Corynebacterium heidelbergense sp. nov., isolated from the preen glands of Egyptian geese (Alopochen aegyptiacus).</title>
        <authorList>
            <person name="Braun M.S."/>
            <person name="Wang E."/>
            <person name="Zimmermann S."/>
            <person name="Wink M."/>
        </authorList>
    </citation>
    <scope>NUCLEOTIDE SEQUENCE [LARGE SCALE GENOMIC DNA]</scope>
    <source>
        <strain evidence="7 8">647</strain>
    </source>
</reference>
<feature type="compositionally biased region" description="Gly residues" evidence="6">
    <location>
        <begin position="939"/>
        <end position="949"/>
    </location>
</feature>
<evidence type="ECO:0000256" key="5">
    <source>
        <dbReference type="HAMAP-Rule" id="MF_01600"/>
    </source>
</evidence>
<dbReference type="AlphaFoldDB" id="A0A364V3U9"/>
<dbReference type="GO" id="GO:0005576">
    <property type="term" value="C:extracellular region"/>
    <property type="evidence" value="ECO:0007669"/>
    <property type="project" value="TreeGrafter"/>
</dbReference>
<evidence type="ECO:0000256" key="1">
    <source>
        <dbReference type="ARBA" id="ARBA00022475"/>
    </source>
</evidence>
<feature type="compositionally biased region" description="Low complexity" evidence="6">
    <location>
        <begin position="1"/>
        <end position="11"/>
    </location>
</feature>
<keyword evidence="8" id="KW-1185">Reference proteome</keyword>
<dbReference type="Pfam" id="PF03699">
    <property type="entry name" value="UPF0182"/>
    <property type="match status" value="1"/>
</dbReference>
<dbReference type="InterPro" id="IPR005372">
    <property type="entry name" value="UPF0182"/>
</dbReference>
<keyword evidence="3 5" id="KW-1133">Transmembrane helix</keyword>
<feature type="transmembrane region" description="Helical" evidence="5">
    <location>
        <begin position="34"/>
        <end position="57"/>
    </location>
</feature>
<comment type="caution">
    <text evidence="7">The sequence shown here is derived from an EMBL/GenBank/DDBJ whole genome shotgun (WGS) entry which is preliminary data.</text>
</comment>
<dbReference type="NCBIfam" id="NF000825">
    <property type="entry name" value="PRK00068.1"/>
    <property type="match status" value="1"/>
</dbReference>
<evidence type="ECO:0000256" key="4">
    <source>
        <dbReference type="ARBA" id="ARBA00023136"/>
    </source>
</evidence>
<feature type="compositionally biased region" description="Basic and acidic residues" evidence="6">
    <location>
        <begin position="976"/>
        <end position="985"/>
    </location>
</feature>
<accession>A0A364V3U9</accession>
<protein>
    <recommendedName>
        <fullName evidence="5">UPF0182 protein DLJ54_08985</fullName>
    </recommendedName>
</protein>
<dbReference type="EMBL" id="QHCV01000115">
    <property type="protein sequence ID" value="RAV31320.1"/>
    <property type="molecule type" value="Genomic_DNA"/>
</dbReference>
<feature type="region of interest" description="Disordered" evidence="6">
    <location>
        <begin position="1"/>
        <end position="21"/>
    </location>
</feature>
<dbReference type="GO" id="GO:0005886">
    <property type="term" value="C:plasma membrane"/>
    <property type="evidence" value="ECO:0007669"/>
    <property type="project" value="UniProtKB-SubCell"/>
</dbReference>
<dbReference type="HAMAP" id="MF_01600">
    <property type="entry name" value="UPF0182"/>
    <property type="match status" value="1"/>
</dbReference>
<dbReference type="Proteomes" id="UP000251577">
    <property type="component" value="Unassembled WGS sequence"/>
</dbReference>
<name>A0A364V3U9_9CORY</name>
<gene>
    <name evidence="7" type="ORF">DLJ54_08985</name>
</gene>